<keyword evidence="9" id="KW-1185">Reference proteome</keyword>
<gene>
    <name evidence="8" type="ORF">Pmani_015520</name>
</gene>
<protein>
    <recommendedName>
        <fullName evidence="3">Vacuolar protein-sorting-associated protein 25</fullName>
    </recommendedName>
    <alternativeName>
        <fullName evidence="7">ESCRT-II complex subunit VPS25</fullName>
    </alternativeName>
</protein>
<evidence type="ECO:0000313" key="9">
    <source>
        <dbReference type="Proteomes" id="UP001292094"/>
    </source>
</evidence>
<sequence length="175" mass="20023">MTEFEWPWQYSFPPFFTLQPNVDVRKTQLDAWCSLVLGWARKNNVGQIDVTGATSMAVFRNDSISRALPADGIRVVLDELAKRGNLEWTDKTKRRGYLFWRSVREWGQQIYQWAQDTSRINTVCTLFEINQGDETAGQEFHGLDGDILIKALKALEVAGKAELMDFGDNQGVKFL</sequence>
<evidence type="ECO:0000256" key="1">
    <source>
        <dbReference type="ARBA" id="ARBA00004496"/>
    </source>
</evidence>
<dbReference type="Pfam" id="PF05871">
    <property type="entry name" value="ESCRT-II"/>
    <property type="match status" value="1"/>
</dbReference>
<evidence type="ECO:0000256" key="7">
    <source>
        <dbReference type="ARBA" id="ARBA00030094"/>
    </source>
</evidence>
<dbReference type="FunFam" id="1.10.10.570:FF:000003">
    <property type="entry name" value="Vacuolar protein-sorting-associated protein 25"/>
    <property type="match status" value="1"/>
</dbReference>
<dbReference type="Proteomes" id="UP001292094">
    <property type="component" value="Unassembled WGS sequence"/>
</dbReference>
<evidence type="ECO:0000256" key="3">
    <source>
        <dbReference type="ARBA" id="ARBA00017934"/>
    </source>
</evidence>
<proteinExistence type="inferred from homology"/>
<dbReference type="PANTHER" id="PTHR13149">
    <property type="entry name" value="VACUOLAR PROTEIN SORTING-ASSOCIATED PROTEIN VPS25"/>
    <property type="match status" value="1"/>
</dbReference>
<dbReference type="GO" id="GO:0016236">
    <property type="term" value="P:macroautophagy"/>
    <property type="evidence" value="ECO:0007669"/>
    <property type="project" value="UniProtKB-ARBA"/>
</dbReference>
<keyword evidence="5" id="KW-0963">Cytoplasm</keyword>
<dbReference type="GO" id="GO:0005198">
    <property type="term" value="F:structural molecule activity"/>
    <property type="evidence" value="ECO:0007669"/>
    <property type="project" value="TreeGrafter"/>
</dbReference>
<dbReference type="InterPro" id="IPR036388">
    <property type="entry name" value="WH-like_DNA-bd_sf"/>
</dbReference>
<dbReference type="Gene3D" id="1.10.10.10">
    <property type="entry name" value="Winged helix-like DNA-binding domain superfamily/Winged helix DNA-binding domain"/>
    <property type="match status" value="1"/>
</dbReference>
<evidence type="ECO:0000313" key="8">
    <source>
        <dbReference type="EMBL" id="KAK4313093.1"/>
    </source>
</evidence>
<evidence type="ECO:0000256" key="2">
    <source>
        <dbReference type="ARBA" id="ARBA00009674"/>
    </source>
</evidence>
<dbReference type="EMBL" id="JAWZYT010001351">
    <property type="protein sequence ID" value="KAK4313093.1"/>
    <property type="molecule type" value="Genomic_DNA"/>
</dbReference>
<evidence type="ECO:0000256" key="4">
    <source>
        <dbReference type="ARBA" id="ARBA00022448"/>
    </source>
</evidence>
<dbReference type="AlphaFoldDB" id="A0AAE1PRF2"/>
<dbReference type="InterPro" id="IPR014041">
    <property type="entry name" value="ESCRT-II_cplx_Vps25-sub_N"/>
</dbReference>
<name>A0AAE1PRF2_9EUCA</name>
<evidence type="ECO:0000256" key="5">
    <source>
        <dbReference type="ARBA" id="ARBA00022490"/>
    </source>
</evidence>
<dbReference type="GO" id="GO:0042803">
    <property type="term" value="F:protein homodimerization activity"/>
    <property type="evidence" value="ECO:0007669"/>
    <property type="project" value="TreeGrafter"/>
</dbReference>
<dbReference type="Gene3D" id="1.10.10.570">
    <property type="entry name" value="Winged helix' DNA-binding domain. Chain C. Domain 1"/>
    <property type="match status" value="1"/>
</dbReference>
<comment type="similarity">
    <text evidence="2">Belongs to the VPS25 family.</text>
</comment>
<keyword evidence="4" id="KW-0813">Transport</keyword>
<evidence type="ECO:0000256" key="6">
    <source>
        <dbReference type="ARBA" id="ARBA00022927"/>
    </source>
</evidence>
<dbReference type="InterPro" id="IPR008570">
    <property type="entry name" value="ESCRT-II_cplx_Vps25-sub"/>
</dbReference>
<accession>A0AAE1PRF2</accession>
<reference evidence="8" key="1">
    <citation type="submission" date="2023-11" db="EMBL/GenBank/DDBJ databases">
        <title>Genome assemblies of two species of porcelain crab, Petrolisthes cinctipes and Petrolisthes manimaculis (Anomura: Porcellanidae).</title>
        <authorList>
            <person name="Angst P."/>
        </authorList>
    </citation>
    <scope>NUCLEOTIDE SEQUENCE</scope>
    <source>
        <strain evidence="8">PB745_02</strain>
        <tissue evidence="8">Gill</tissue>
    </source>
</reference>
<dbReference type="SUPFAM" id="SSF46785">
    <property type="entry name" value="Winged helix' DNA-binding domain"/>
    <property type="match status" value="2"/>
</dbReference>
<dbReference type="PANTHER" id="PTHR13149:SF0">
    <property type="entry name" value="VACUOLAR PROTEIN-SORTING-ASSOCIATED PROTEIN 25"/>
    <property type="match status" value="1"/>
</dbReference>
<keyword evidence="6" id="KW-0653">Protein transport</keyword>
<dbReference type="FunFam" id="1.10.10.10:FF:000141">
    <property type="entry name" value="vacuolar protein-sorting-associated protein 25"/>
    <property type="match status" value="1"/>
</dbReference>
<organism evidence="8 9">
    <name type="scientific">Petrolisthes manimaculis</name>
    <dbReference type="NCBI Taxonomy" id="1843537"/>
    <lineage>
        <taxon>Eukaryota</taxon>
        <taxon>Metazoa</taxon>
        <taxon>Ecdysozoa</taxon>
        <taxon>Arthropoda</taxon>
        <taxon>Crustacea</taxon>
        <taxon>Multicrustacea</taxon>
        <taxon>Malacostraca</taxon>
        <taxon>Eumalacostraca</taxon>
        <taxon>Eucarida</taxon>
        <taxon>Decapoda</taxon>
        <taxon>Pleocyemata</taxon>
        <taxon>Anomura</taxon>
        <taxon>Galatheoidea</taxon>
        <taxon>Porcellanidae</taxon>
        <taxon>Petrolisthes</taxon>
    </lineage>
</organism>
<dbReference type="InterPro" id="IPR036390">
    <property type="entry name" value="WH_DNA-bd_sf"/>
</dbReference>
<comment type="subcellular location">
    <subcellularLocation>
        <location evidence="1">Cytoplasm</location>
    </subcellularLocation>
</comment>
<dbReference type="GO" id="GO:0043328">
    <property type="term" value="P:protein transport to vacuole involved in ubiquitin-dependent protein catabolic process via the multivesicular body sorting pathway"/>
    <property type="evidence" value="ECO:0007669"/>
    <property type="project" value="TreeGrafter"/>
</dbReference>
<dbReference type="GO" id="GO:0000814">
    <property type="term" value="C:ESCRT II complex"/>
    <property type="evidence" value="ECO:0007669"/>
    <property type="project" value="InterPro"/>
</dbReference>
<comment type="caution">
    <text evidence="8">The sequence shown here is derived from an EMBL/GenBank/DDBJ whole genome shotgun (WGS) entry which is preliminary data.</text>
</comment>